<keyword evidence="3" id="KW-1185">Reference proteome</keyword>
<sequence>ELPATATDGRAIVRPKRAIEYRKVKRAGRYRWEVLVDWEELPSEEATWEDLEEMRDQFPNLILGDKDSLEGDGNDAEVARQLKNTASRAYHARRRQARVTAEVRALTGKNGSRTDGVHGEDGQDAQAAVLASAIAEGSRSDEARASSYLEVCGMVRSHASEEAAGGESARDTLDGAARAMREAILLEECGVAQQHARGRACEAVRQRRCARGAEGWRRWKTWSAHQDN</sequence>
<name>A0A9N7NVQ5_STRHE</name>
<dbReference type="EMBL" id="CACSLK010030775">
    <property type="protein sequence ID" value="CAA0837931.1"/>
    <property type="molecule type" value="Genomic_DNA"/>
</dbReference>
<dbReference type="InterPro" id="IPR016197">
    <property type="entry name" value="Chromo-like_dom_sf"/>
</dbReference>
<evidence type="ECO:0000313" key="2">
    <source>
        <dbReference type="EMBL" id="CAA0837931.1"/>
    </source>
</evidence>
<proteinExistence type="predicted"/>
<evidence type="ECO:0000259" key="1">
    <source>
        <dbReference type="Pfam" id="PF00385"/>
    </source>
</evidence>
<feature type="non-terminal residue" evidence="2">
    <location>
        <position position="1"/>
    </location>
</feature>
<feature type="domain" description="Chromo" evidence="1">
    <location>
        <begin position="22"/>
        <end position="62"/>
    </location>
</feature>
<comment type="caution">
    <text evidence="2">The sequence shown here is derived from an EMBL/GenBank/DDBJ whole genome shotgun (WGS) entry which is preliminary data.</text>
</comment>
<accession>A0A9N7NVQ5</accession>
<evidence type="ECO:0000313" key="3">
    <source>
        <dbReference type="Proteomes" id="UP001153555"/>
    </source>
</evidence>
<dbReference type="Gene3D" id="2.40.50.40">
    <property type="match status" value="1"/>
</dbReference>
<feature type="non-terminal residue" evidence="2">
    <location>
        <position position="228"/>
    </location>
</feature>
<dbReference type="SUPFAM" id="SSF54160">
    <property type="entry name" value="Chromo domain-like"/>
    <property type="match status" value="1"/>
</dbReference>
<gene>
    <name evidence="2" type="ORF">SHERM_04574</name>
</gene>
<dbReference type="Pfam" id="PF00385">
    <property type="entry name" value="Chromo"/>
    <property type="match status" value="1"/>
</dbReference>
<dbReference type="OrthoDB" id="2020429at2759"/>
<dbReference type="Proteomes" id="UP001153555">
    <property type="component" value="Unassembled WGS sequence"/>
</dbReference>
<protein>
    <recommendedName>
        <fullName evidence="1">Chromo domain-containing protein</fullName>
    </recommendedName>
</protein>
<dbReference type="InterPro" id="IPR023780">
    <property type="entry name" value="Chromo_domain"/>
</dbReference>
<reference evidence="2" key="1">
    <citation type="submission" date="2019-12" db="EMBL/GenBank/DDBJ databases">
        <authorList>
            <person name="Scholes J."/>
        </authorList>
    </citation>
    <scope>NUCLEOTIDE SEQUENCE</scope>
</reference>
<organism evidence="2 3">
    <name type="scientific">Striga hermonthica</name>
    <name type="common">Purple witchweed</name>
    <name type="synonym">Buchnera hermonthica</name>
    <dbReference type="NCBI Taxonomy" id="68872"/>
    <lineage>
        <taxon>Eukaryota</taxon>
        <taxon>Viridiplantae</taxon>
        <taxon>Streptophyta</taxon>
        <taxon>Embryophyta</taxon>
        <taxon>Tracheophyta</taxon>
        <taxon>Spermatophyta</taxon>
        <taxon>Magnoliopsida</taxon>
        <taxon>eudicotyledons</taxon>
        <taxon>Gunneridae</taxon>
        <taxon>Pentapetalae</taxon>
        <taxon>asterids</taxon>
        <taxon>lamiids</taxon>
        <taxon>Lamiales</taxon>
        <taxon>Orobanchaceae</taxon>
        <taxon>Buchnereae</taxon>
        <taxon>Striga</taxon>
    </lineage>
</organism>
<dbReference type="AlphaFoldDB" id="A0A9N7NVQ5"/>